<keyword evidence="6" id="KW-0378">Hydrolase</keyword>
<dbReference type="InterPro" id="IPR001563">
    <property type="entry name" value="Peptidase_S10"/>
</dbReference>
<evidence type="ECO:0000313" key="10">
    <source>
        <dbReference type="Proteomes" id="UP000828251"/>
    </source>
</evidence>
<evidence type="ECO:0000256" key="2">
    <source>
        <dbReference type="ARBA" id="ARBA00009431"/>
    </source>
</evidence>
<dbReference type="GO" id="GO:0005576">
    <property type="term" value="C:extracellular region"/>
    <property type="evidence" value="ECO:0007669"/>
    <property type="project" value="UniProtKB-SubCell"/>
</dbReference>
<comment type="caution">
    <text evidence="9">The sequence shown here is derived from an EMBL/GenBank/DDBJ whole genome shotgun (WGS) entry which is preliminary data.</text>
</comment>
<dbReference type="Proteomes" id="UP000828251">
    <property type="component" value="Unassembled WGS sequence"/>
</dbReference>
<keyword evidence="10" id="KW-1185">Reference proteome</keyword>
<keyword evidence="3" id="KW-0121">Carboxypeptidase</keyword>
<dbReference type="EMBL" id="JAIQCV010000001">
    <property type="protein sequence ID" value="KAH1129747.1"/>
    <property type="molecule type" value="Genomic_DNA"/>
</dbReference>
<gene>
    <name evidence="9" type="ORF">J1N35_001125</name>
</gene>
<dbReference type="PANTHER" id="PTHR11802:SF254">
    <property type="entry name" value="SERINE CARBOXYPEPTIDASE-LIKE 20"/>
    <property type="match status" value="1"/>
</dbReference>
<dbReference type="GO" id="GO:0019748">
    <property type="term" value="P:secondary metabolic process"/>
    <property type="evidence" value="ECO:0007669"/>
    <property type="project" value="TreeGrafter"/>
</dbReference>
<evidence type="ECO:0000256" key="4">
    <source>
        <dbReference type="ARBA" id="ARBA00022670"/>
    </source>
</evidence>
<evidence type="ECO:0000313" key="9">
    <source>
        <dbReference type="EMBL" id="KAH1129747.1"/>
    </source>
</evidence>
<dbReference type="GO" id="GO:0004185">
    <property type="term" value="F:serine-type carboxypeptidase activity"/>
    <property type="evidence" value="ECO:0007669"/>
    <property type="project" value="InterPro"/>
</dbReference>
<keyword evidence="7" id="KW-1015">Disulfide bond</keyword>
<dbReference type="GO" id="GO:0006508">
    <property type="term" value="P:proteolysis"/>
    <property type="evidence" value="ECO:0007669"/>
    <property type="project" value="UniProtKB-KW"/>
</dbReference>
<evidence type="ECO:0000256" key="7">
    <source>
        <dbReference type="ARBA" id="ARBA00023157"/>
    </source>
</evidence>
<proteinExistence type="inferred from homology"/>
<dbReference type="PROSITE" id="PS00560">
    <property type="entry name" value="CARBOXYPEPT_SER_HIS"/>
    <property type="match status" value="1"/>
</dbReference>
<evidence type="ECO:0000256" key="3">
    <source>
        <dbReference type="ARBA" id="ARBA00022645"/>
    </source>
</evidence>
<dbReference type="OrthoDB" id="443318at2759"/>
<evidence type="ECO:0008006" key="11">
    <source>
        <dbReference type="Google" id="ProtNLM"/>
    </source>
</evidence>
<keyword evidence="4" id="KW-0645">Protease</keyword>
<evidence type="ECO:0000256" key="8">
    <source>
        <dbReference type="ARBA" id="ARBA00023180"/>
    </source>
</evidence>
<evidence type="ECO:0000256" key="1">
    <source>
        <dbReference type="ARBA" id="ARBA00004613"/>
    </source>
</evidence>
<name>A0A9D3WH29_9ROSI</name>
<dbReference type="InterPro" id="IPR029058">
    <property type="entry name" value="AB_hydrolase_fold"/>
</dbReference>
<reference evidence="9 10" key="1">
    <citation type="journal article" date="2021" name="Plant Biotechnol. J.">
        <title>Multi-omics assisted identification of the key and species-specific regulatory components of drought-tolerant mechanisms in Gossypium stocksii.</title>
        <authorList>
            <person name="Yu D."/>
            <person name="Ke L."/>
            <person name="Zhang D."/>
            <person name="Wu Y."/>
            <person name="Sun Y."/>
            <person name="Mei J."/>
            <person name="Sun J."/>
            <person name="Sun Y."/>
        </authorList>
    </citation>
    <scope>NUCLEOTIDE SEQUENCE [LARGE SCALE GENOMIC DNA]</scope>
    <source>
        <strain evidence="10">cv. E1</strain>
        <tissue evidence="9">Leaf</tissue>
    </source>
</reference>
<dbReference type="SUPFAM" id="SSF53474">
    <property type="entry name" value="alpha/beta-Hydrolases"/>
    <property type="match status" value="1"/>
</dbReference>
<protein>
    <recommendedName>
        <fullName evidence="11">Peptidase S10 serine carboxypeptidase</fullName>
    </recommendedName>
</protein>
<dbReference type="FunFam" id="3.40.50.11320:FF:000002">
    <property type="entry name" value="Carboxypeptidase"/>
    <property type="match status" value="1"/>
</dbReference>
<keyword evidence="5" id="KW-0732">Signal</keyword>
<comment type="similarity">
    <text evidence="2">Belongs to the peptidase S10 family.</text>
</comment>
<dbReference type="Gene3D" id="3.40.50.1820">
    <property type="entry name" value="alpha/beta hydrolase"/>
    <property type="match status" value="1"/>
</dbReference>
<dbReference type="AlphaFoldDB" id="A0A9D3WH29"/>
<evidence type="ECO:0000256" key="5">
    <source>
        <dbReference type="ARBA" id="ARBA00022729"/>
    </source>
</evidence>
<dbReference type="InterPro" id="IPR033124">
    <property type="entry name" value="Ser_caboxypep_his_AS"/>
</dbReference>
<dbReference type="PANTHER" id="PTHR11802">
    <property type="entry name" value="SERINE PROTEASE FAMILY S10 SERINE CARBOXYPEPTIDASE"/>
    <property type="match status" value="1"/>
</dbReference>
<dbReference type="FunFam" id="3.40.50.12670:FF:000001">
    <property type="entry name" value="Carboxypeptidase"/>
    <property type="match status" value="1"/>
</dbReference>
<sequence length="150" mass="16918">MLGCKSKNDEVATAWLNDGAVRKAIHAEGETVIGKWELCADKIFYHHDAGSMIKYHKNLTSRGYWALMFSGDHDMCVPFTGSEAWTRSIGYKIVDEWRPWIYNGQVAGYLQGYENNLTFLTIKGAGHTVPENKPQEALYFYTGFLAGKSI</sequence>
<keyword evidence="8" id="KW-0325">Glycoprotein</keyword>
<dbReference type="GO" id="GO:0016747">
    <property type="term" value="F:acyltransferase activity, transferring groups other than amino-acyl groups"/>
    <property type="evidence" value="ECO:0007669"/>
    <property type="project" value="TreeGrafter"/>
</dbReference>
<organism evidence="9 10">
    <name type="scientific">Gossypium stocksii</name>
    <dbReference type="NCBI Taxonomy" id="47602"/>
    <lineage>
        <taxon>Eukaryota</taxon>
        <taxon>Viridiplantae</taxon>
        <taxon>Streptophyta</taxon>
        <taxon>Embryophyta</taxon>
        <taxon>Tracheophyta</taxon>
        <taxon>Spermatophyta</taxon>
        <taxon>Magnoliopsida</taxon>
        <taxon>eudicotyledons</taxon>
        <taxon>Gunneridae</taxon>
        <taxon>Pentapetalae</taxon>
        <taxon>rosids</taxon>
        <taxon>malvids</taxon>
        <taxon>Malvales</taxon>
        <taxon>Malvaceae</taxon>
        <taxon>Malvoideae</taxon>
        <taxon>Gossypium</taxon>
    </lineage>
</organism>
<comment type="subcellular location">
    <subcellularLocation>
        <location evidence="1">Secreted</location>
    </subcellularLocation>
</comment>
<accession>A0A9D3WH29</accession>
<dbReference type="Pfam" id="PF00450">
    <property type="entry name" value="Peptidase_S10"/>
    <property type="match status" value="1"/>
</dbReference>
<evidence type="ECO:0000256" key="6">
    <source>
        <dbReference type="ARBA" id="ARBA00022801"/>
    </source>
</evidence>